<evidence type="ECO:0000313" key="1">
    <source>
        <dbReference type="EMBL" id="MBW8688144.1"/>
    </source>
</evidence>
<evidence type="ECO:0000313" key="2">
    <source>
        <dbReference type="Proteomes" id="UP000812961"/>
    </source>
</evidence>
<gene>
    <name evidence="1" type="ORF">K1Y79_27655</name>
</gene>
<comment type="caution">
    <text evidence="1">The sequence shown here is derived from an EMBL/GenBank/DDBJ whole genome shotgun (WGS) entry which is preliminary data.</text>
</comment>
<protein>
    <submittedName>
        <fullName evidence="1">Uncharacterized protein</fullName>
    </submittedName>
</protein>
<proteinExistence type="predicted"/>
<reference evidence="1 2" key="1">
    <citation type="submission" date="2021-08" db="EMBL/GenBank/DDBJ databases">
        <title>The genome sequence of Chitinophaga sp. B61.</title>
        <authorList>
            <person name="Zhang X."/>
        </authorList>
    </citation>
    <scope>NUCLEOTIDE SEQUENCE [LARGE SCALE GENOMIC DNA]</scope>
    <source>
        <strain evidence="1 2">B61</strain>
    </source>
</reference>
<keyword evidence="2" id="KW-1185">Reference proteome</keyword>
<sequence length="519" mass="58607">MHSDTPSYKLTVSAVGVMADFAHLTVYNGFLEDIARGYEQLDLSLKPGLYSITLKLDGHIIKEHVRLTGDTQVQIPTPPVYSSVVADKFQSSHEYYARNARTYSLQPTVKNGPETGGAIFLFFRYTDVDNRRELNDTQQSLGQGFSLLDAQRHVLFRLEGKHIKEDTDAGWMAFHAVLSPGTYYLHYSGLPGTMEDDAPHELPAREIPLQVFRSGVQSSVTAGQYWQTQVFLTFGQGPIFPSMSIFIAPREQGFVNDDEGNYRIDGLRHKFHNGVYILPEKVLMEFEQGQWASPMKGLLAAYVYFSNPAADKEQLFRNVTQYLPALLGEDTPDVKALQIMSAQYYRDPIPALSLSEPCMFLAGIRAIIRASIRNPDVIVDDSQLEDITDKLYNDMVWTSYQPAPLPEPAETKKAVPQTRSSMTSSIFSVVEKIIGKEKTAEEIGERLLKSQTVSTLLYYIEKLDRDLDVNDLANRLQIPPSVVRKTVQHILKFSDSIKDAEKKPEQFSIRNINKLKKIH</sequence>
<organism evidence="1 2">
    <name type="scientific">Chitinophaga rhizophila</name>
    <dbReference type="NCBI Taxonomy" id="2866212"/>
    <lineage>
        <taxon>Bacteria</taxon>
        <taxon>Pseudomonadati</taxon>
        <taxon>Bacteroidota</taxon>
        <taxon>Chitinophagia</taxon>
        <taxon>Chitinophagales</taxon>
        <taxon>Chitinophagaceae</taxon>
        <taxon>Chitinophaga</taxon>
    </lineage>
</organism>
<dbReference type="Proteomes" id="UP000812961">
    <property type="component" value="Unassembled WGS sequence"/>
</dbReference>
<dbReference type="EMBL" id="JAICCF010000006">
    <property type="protein sequence ID" value="MBW8688144.1"/>
    <property type="molecule type" value="Genomic_DNA"/>
</dbReference>
<name>A0ABS7GKA1_9BACT</name>
<accession>A0ABS7GKA1</accession>
<dbReference type="RefSeq" id="WP_220253464.1">
    <property type="nucleotide sequence ID" value="NZ_JAICCF010000006.1"/>
</dbReference>